<accession>A0AAW1PJV8</accession>
<evidence type="ECO:0000256" key="3">
    <source>
        <dbReference type="ARBA" id="ARBA00022692"/>
    </source>
</evidence>
<feature type="transmembrane region" description="Helical" evidence="7">
    <location>
        <begin position="340"/>
        <end position="357"/>
    </location>
</feature>
<evidence type="ECO:0000256" key="6">
    <source>
        <dbReference type="SAM" id="MobiDB-lite"/>
    </source>
</evidence>
<keyword evidence="4 7" id="KW-1133">Transmembrane helix</keyword>
<dbReference type="GO" id="GO:0000139">
    <property type="term" value="C:Golgi membrane"/>
    <property type="evidence" value="ECO:0007669"/>
    <property type="project" value="InterPro"/>
</dbReference>
<feature type="transmembrane region" description="Helical" evidence="7">
    <location>
        <begin position="422"/>
        <end position="446"/>
    </location>
</feature>
<evidence type="ECO:0008006" key="10">
    <source>
        <dbReference type="Google" id="ProtNLM"/>
    </source>
</evidence>
<feature type="transmembrane region" description="Helical" evidence="7">
    <location>
        <begin position="148"/>
        <end position="168"/>
    </location>
</feature>
<feature type="region of interest" description="Disordered" evidence="6">
    <location>
        <begin position="1"/>
        <end position="24"/>
    </location>
</feature>
<evidence type="ECO:0000256" key="1">
    <source>
        <dbReference type="ARBA" id="ARBA00004141"/>
    </source>
</evidence>
<proteinExistence type="inferred from homology"/>
<feature type="transmembrane region" description="Helical" evidence="7">
    <location>
        <begin position="272"/>
        <end position="292"/>
    </location>
</feature>
<dbReference type="InterPro" id="IPR007271">
    <property type="entry name" value="Nuc_sug_transpt"/>
</dbReference>
<dbReference type="EMBL" id="JALJOR010000011">
    <property type="protein sequence ID" value="KAK9809147.1"/>
    <property type="molecule type" value="Genomic_DNA"/>
</dbReference>
<feature type="compositionally biased region" description="Low complexity" evidence="6">
    <location>
        <begin position="9"/>
        <end position="18"/>
    </location>
</feature>
<dbReference type="InterPro" id="IPR037185">
    <property type="entry name" value="EmrE-like"/>
</dbReference>
<protein>
    <recommendedName>
        <fullName evidence="10">UDP-galactose transporter</fullName>
    </recommendedName>
</protein>
<sequence length="509" mass="54103">MGSVAEPRPGYGPSPSGSSDDDAVTAAPFRVHSHDIEDAVIQPASPVKGGSSPMAIKMLRSREARLGIFSMLLLVFQGTALSLTLRYSRVQEGPRYLASVAVIYTELVKLLICIGAQLLACQKAARLRGQSFGTEMKGQAREILGKSYPMLVPAGLFVMQQVLVIVAASHLDAVTFQICSQSFKIMPTALLAVWLLGQYLTPMQWASLPVLAVGVVFVTLNGSTPAGQPAAASDQPSELVVGLAASALSGLSSAYAGVYFEKYVKGKLASTLWIRNLQLGIFGLPLSIAYMYCMDGRQIGQGGLMQGFDLMAWSVVALQVFGGLIVGMVVKYADNILKNFANALSVVFTVLGAIPLFHQYPSLWFVVGVSLVMTSVFMYGKSAPQGLSALNACYKSMSTQNLQLLLGSRHRRPGTPGEKPELRVFTCARVALLVTSIVVAVMLVAVTRLHPPARAMVASSLERVNGLLGRQQDQPGGMLTGLVPDSGEGWGRGHLSIRPGATGSGNRSN</sequence>
<feature type="transmembrane region" description="Helical" evidence="7">
    <location>
        <begin position="363"/>
        <end position="380"/>
    </location>
</feature>
<keyword evidence="5 7" id="KW-0472">Membrane</keyword>
<organism evidence="8 9">
    <name type="scientific">[Myrmecia] bisecta</name>
    <dbReference type="NCBI Taxonomy" id="41462"/>
    <lineage>
        <taxon>Eukaryota</taxon>
        <taxon>Viridiplantae</taxon>
        <taxon>Chlorophyta</taxon>
        <taxon>core chlorophytes</taxon>
        <taxon>Trebouxiophyceae</taxon>
        <taxon>Trebouxiales</taxon>
        <taxon>Trebouxiaceae</taxon>
        <taxon>Myrmecia</taxon>
    </lineage>
</organism>
<evidence type="ECO:0000313" key="8">
    <source>
        <dbReference type="EMBL" id="KAK9809147.1"/>
    </source>
</evidence>
<comment type="caution">
    <text evidence="8">The sequence shown here is derived from an EMBL/GenBank/DDBJ whole genome shotgun (WGS) entry which is preliminary data.</text>
</comment>
<keyword evidence="9" id="KW-1185">Reference proteome</keyword>
<comment type="subcellular location">
    <subcellularLocation>
        <location evidence="1">Membrane</location>
        <topology evidence="1">Multi-pass membrane protein</topology>
    </subcellularLocation>
</comment>
<dbReference type="PANTHER" id="PTHR10231">
    <property type="entry name" value="NUCLEOTIDE-SUGAR TRANSMEMBRANE TRANSPORTER"/>
    <property type="match status" value="1"/>
</dbReference>
<feature type="transmembrane region" description="Helical" evidence="7">
    <location>
        <begin position="174"/>
        <end position="196"/>
    </location>
</feature>
<evidence type="ECO:0000256" key="5">
    <source>
        <dbReference type="ARBA" id="ARBA00023136"/>
    </source>
</evidence>
<dbReference type="Pfam" id="PF04142">
    <property type="entry name" value="Nuc_sug_transp"/>
    <property type="match status" value="1"/>
</dbReference>
<evidence type="ECO:0000256" key="4">
    <source>
        <dbReference type="ARBA" id="ARBA00022989"/>
    </source>
</evidence>
<feature type="transmembrane region" description="Helical" evidence="7">
    <location>
        <begin position="97"/>
        <end position="120"/>
    </location>
</feature>
<reference evidence="8 9" key="1">
    <citation type="journal article" date="2024" name="Nat. Commun.">
        <title>Phylogenomics reveals the evolutionary origins of lichenization in chlorophyte algae.</title>
        <authorList>
            <person name="Puginier C."/>
            <person name="Libourel C."/>
            <person name="Otte J."/>
            <person name="Skaloud P."/>
            <person name="Haon M."/>
            <person name="Grisel S."/>
            <person name="Petersen M."/>
            <person name="Berrin J.G."/>
            <person name="Delaux P.M."/>
            <person name="Dal Grande F."/>
            <person name="Keller J."/>
        </authorList>
    </citation>
    <scope>NUCLEOTIDE SEQUENCE [LARGE SCALE GENOMIC DNA]</scope>
    <source>
        <strain evidence="8 9">SAG 2043</strain>
    </source>
</reference>
<evidence type="ECO:0000256" key="7">
    <source>
        <dbReference type="SAM" id="Phobius"/>
    </source>
</evidence>
<keyword evidence="3 7" id="KW-0812">Transmembrane</keyword>
<name>A0AAW1PJV8_9CHLO</name>
<dbReference type="AlphaFoldDB" id="A0AAW1PJV8"/>
<dbReference type="GO" id="GO:0015165">
    <property type="term" value="F:pyrimidine nucleotide-sugar transmembrane transporter activity"/>
    <property type="evidence" value="ECO:0007669"/>
    <property type="project" value="InterPro"/>
</dbReference>
<feature type="transmembrane region" description="Helical" evidence="7">
    <location>
        <begin position="239"/>
        <end position="260"/>
    </location>
</feature>
<dbReference type="NCBIfam" id="TIGR00803">
    <property type="entry name" value="nst"/>
    <property type="match status" value="1"/>
</dbReference>
<dbReference type="SUPFAM" id="SSF103481">
    <property type="entry name" value="Multidrug resistance efflux transporter EmrE"/>
    <property type="match status" value="1"/>
</dbReference>
<gene>
    <name evidence="8" type="ORF">WJX72_010196</name>
</gene>
<dbReference type="Proteomes" id="UP001489004">
    <property type="component" value="Unassembled WGS sequence"/>
</dbReference>
<evidence type="ECO:0000256" key="2">
    <source>
        <dbReference type="ARBA" id="ARBA00006447"/>
    </source>
</evidence>
<feature type="transmembrane region" description="Helical" evidence="7">
    <location>
        <begin position="312"/>
        <end position="333"/>
    </location>
</feature>
<evidence type="ECO:0000313" key="9">
    <source>
        <dbReference type="Proteomes" id="UP001489004"/>
    </source>
</evidence>
<feature type="transmembrane region" description="Helical" evidence="7">
    <location>
        <begin position="66"/>
        <end position="85"/>
    </location>
</feature>
<feature type="transmembrane region" description="Helical" evidence="7">
    <location>
        <begin position="208"/>
        <end position="227"/>
    </location>
</feature>
<comment type="similarity">
    <text evidence="2">Belongs to the nucleotide-sugar transporter family. CMP-Sialate:CMP antiporter (TC 2.A.7.12) subfamily.</text>
</comment>
<feature type="region of interest" description="Disordered" evidence="6">
    <location>
        <begin position="487"/>
        <end position="509"/>
    </location>
</feature>